<dbReference type="Pfam" id="PF00924">
    <property type="entry name" value="MS_channel_2nd"/>
    <property type="match status" value="1"/>
</dbReference>
<evidence type="ECO:0000256" key="1">
    <source>
        <dbReference type="SAM" id="Phobius"/>
    </source>
</evidence>
<organism evidence="3 4">
    <name type="scientific">Neolewinella antarctica</name>
    <dbReference type="NCBI Taxonomy" id="442734"/>
    <lineage>
        <taxon>Bacteria</taxon>
        <taxon>Pseudomonadati</taxon>
        <taxon>Bacteroidota</taxon>
        <taxon>Saprospiria</taxon>
        <taxon>Saprospirales</taxon>
        <taxon>Lewinellaceae</taxon>
        <taxon>Neolewinella</taxon>
    </lineage>
</organism>
<dbReference type="Gene3D" id="1.10.287.1260">
    <property type="match status" value="1"/>
</dbReference>
<keyword evidence="1" id="KW-0812">Transmembrane</keyword>
<dbReference type="EMBL" id="JAATJH010000005">
    <property type="protein sequence ID" value="NJC27422.1"/>
    <property type="molecule type" value="Genomic_DNA"/>
</dbReference>
<evidence type="ECO:0000313" key="3">
    <source>
        <dbReference type="EMBL" id="NJC27422.1"/>
    </source>
</evidence>
<feature type="transmembrane region" description="Helical" evidence="1">
    <location>
        <begin position="66"/>
        <end position="86"/>
    </location>
</feature>
<name>A0ABX0XF95_9BACT</name>
<sequence>MLEELYEIGIALRVRLLEFLPQATMALIVLIIGYVLARLIEMLVIRSLRHTGRLVSRRFVQLNLSQYATVIGLIVFWFVILLTFLLVSDILKFTLITVGIKSLLQYLPNLLAAGFTVLLAYILGKFLANLVASVGTKVGVSYGLTLGRIIQYGIVIIGVIIAIDQIGIEIAFFINIINIILAALLFGAALAFGLGARTSISNILATFYVRKMYKEGDEIRIGDLEGKITKIDTTAVVLETKLGQCNVPAKAFNESTSLLLKKTES</sequence>
<dbReference type="RefSeq" id="WP_168038520.1">
    <property type="nucleotide sequence ID" value="NZ_JAATJH010000005.1"/>
</dbReference>
<dbReference type="InterPro" id="IPR008910">
    <property type="entry name" value="MSC_TM_helix"/>
</dbReference>
<dbReference type="Pfam" id="PF05552">
    <property type="entry name" value="MS_channel_1st_1"/>
    <property type="match status" value="2"/>
</dbReference>
<keyword evidence="1" id="KW-1133">Transmembrane helix</keyword>
<keyword evidence="4" id="KW-1185">Reference proteome</keyword>
<comment type="caution">
    <text evidence="3">The sequence shown here is derived from an EMBL/GenBank/DDBJ whole genome shotgun (WGS) entry which is preliminary data.</text>
</comment>
<reference evidence="3 4" key="1">
    <citation type="submission" date="2020-03" db="EMBL/GenBank/DDBJ databases">
        <title>Genomic Encyclopedia of Type Strains, Phase IV (KMG-IV): sequencing the most valuable type-strain genomes for metagenomic binning, comparative biology and taxonomic classification.</title>
        <authorList>
            <person name="Goeker M."/>
        </authorList>
    </citation>
    <scope>NUCLEOTIDE SEQUENCE [LARGE SCALE GENOMIC DNA]</scope>
    <source>
        <strain evidence="3 4">DSM 105096</strain>
    </source>
</reference>
<feature type="transmembrane region" description="Helical" evidence="1">
    <location>
        <begin position="106"/>
        <end position="128"/>
    </location>
</feature>
<feature type="transmembrane region" description="Helical" evidence="1">
    <location>
        <begin position="172"/>
        <end position="194"/>
    </location>
</feature>
<dbReference type="PANTHER" id="PTHR30221">
    <property type="entry name" value="SMALL-CONDUCTANCE MECHANOSENSITIVE CHANNEL"/>
    <property type="match status" value="1"/>
</dbReference>
<accession>A0ABX0XF95</accession>
<dbReference type="InterPro" id="IPR006685">
    <property type="entry name" value="MscS_channel_2nd"/>
</dbReference>
<evidence type="ECO:0000259" key="2">
    <source>
        <dbReference type="Pfam" id="PF00924"/>
    </source>
</evidence>
<keyword evidence="1" id="KW-0472">Membrane</keyword>
<dbReference type="PANTHER" id="PTHR30221:SF1">
    <property type="entry name" value="SMALL-CONDUCTANCE MECHANOSENSITIVE CHANNEL"/>
    <property type="match status" value="1"/>
</dbReference>
<feature type="transmembrane region" description="Helical" evidence="1">
    <location>
        <begin position="149"/>
        <end position="166"/>
    </location>
</feature>
<dbReference type="InterPro" id="IPR045275">
    <property type="entry name" value="MscS_archaea/bacteria_type"/>
</dbReference>
<feature type="domain" description="Mechanosensitive ion channel MscS" evidence="2">
    <location>
        <begin position="199"/>
        <end position="253"/>
    </location>
</feature>
<gene>
    <name evidence="3" type="ORF">GGR27_002939</name>
</gene>
<dbReference type="Proteomes" id="UP000770785">
    <property type="component" value="Unassembled WGS sequence"/>
</dbReference>
<protein>
    <submittedName>
        <fullName evidence="3">Small-conductance mechanosensitive channel</fullName>
    </submittedName>
</protein>
<proteinExistence type="predicted"/>
<feature type="transmembrane region" description="Helical" evidence="1">
    <location>
        <begin position="23"/>
        <end position="45"/>
    </location>
</feature>
<evidence type="ECO:0000313" key="4">
    <source>
        <dbReference type="Proteomes" id="UP000770785"/>
    </source>
</evidence>